<dbReference type="eggNOG" id="ENOG502TGQ0">
    <property type="taxonomic scope" value="Eukaryota"/>
</dbReference>
<feature type="domain" description="DUF7591" evidence="3">
    <location>
        <begin position="248"/>
        <end position="348"/>
    </location>
</feature>
<dbReference type="EMBL" id="GL379912">
    <property type="protein sequence ID" value="EGT34362.1"/>
    <property type="molecule type" value="Genomic_DNA"/>
</dbReference>
<dbReference type="Pfam" id="PF24512">
    <property type="entry name" value="DUF7592"/>
    <property type="match status" value="1"/>
</dbReference>
<dbReference type="PANTHER" id="PTHR47407">
    <property type="entry name" value="PROTEIN CBG15905-RELATED"/>
    <property type="match status" value="1"/>
</dbReference>
<sequence length="492" mass="55155">MILSIFILLVASNLIQAQIPPCPNGVIVFDISINQPVFSYPNGFSKTVEPPLFPLNYTCEYQINVPPELYAKIELFLDTNSTGNVAPVTVIDQLNRTEEVSYANFEAFFFIASGGNIKLSTGNSFVKFGFIVKRYQFETLPVAYQFNVSQADTQPKVLYVTPSSNIPYQAMAETRVSVMVQPLRPNTEVLRALVVFDGPSWNSSSLGTGMQLYKSGSQYVSTGSYMTIMYLDQDFDNAYFALVVQDYELTKGLVQIQQRNGIEHQRSVTYTLDGSLGPSALFSINTDVLMRLEGSGQLEAYLGTITKDKSNMVASYSANGSSLYLPQEFLGKIKTYVLTGGVANLTFSPNQEDFKTTNSKERKGFISSYEYGTFGNYMDVSKEIYAPNKTLSKFKFNFSTLDLRGNNSLIVQGVVDEEVVTFEMYNSSNWESSSTLTEVHSKRLIVLYQTMNMSSNGFFMNFEIEKIGKSCSMFDLWTVFIFSFYAVSLNKF</sequence>
<dbReference type="OMA" id="DNCACEY"/>
<evidence type="ECO:0000256" key="1">
    <source>
        <dbReference type="SAM" id="SignalP"/>
    </source>
</evidence>
<dbReference type="AlphaFoldDB" id="G0NMY5"/>
<feature type="chain" id="PRO_5003406035" evidence="1">
    <location>
        <begin position="18"/>
        <end position="492"/>
    </location>
</feature>
<evidence type="ECO:0000259" key="3">
    <source>
        <dbReference type="Pfam" id="PF24511"/>
    </source>
</evidence>
<feature type="domain" description="CUB-like" evidence="2">
    <location>
        <begin position="20"/>
        <end position="136"/>
    </location>
</feature>
<dbReference type="Proteomes" id="UP000008068">
    <property type="component" value="Unassembled WGS sequence"/>
</dbReference>
<gene>
    <name evidence="5" type="ORF">CAEBREN_04020</name>
</gene>
<evidence type="ECO:0000259" key="4">
    <source>
        <dbReference type="Pfam" id="PF24512"/>
    </source>
</evidence>
<reference evidence="6" key="1">
    <citation type="submission" date="2011-07" db="EMBL/GenBank/DDBJ databases">
        <authorList>
            <consortium name="Caenorhabditis brenneri Sequencing and Analysis Consortium"/>
            <person name="Wilson R.K."/>
        </authorList>
    </citation>
    <scope>NUCLEOTIDE SEQUENCE [LARGE SCALE GENOMIC DNA]</scope>
    <source>
        <strain evidence="6">PB2801</strain>
    </source>
</reference>
<dbReference type="InterPro" id="IPR003366">
    <property type="entry name" value="CUB-like_dom"/>
</dbReference>
<evidence type="ECO:0000313" key="5">
    <source>
        <dbReference type="EMBL" id="EGT34362.1"/>
    </source>
</evidence>
<evidence type="ECO:0000313" key="6">
    <source>
        <dbReference type="Proteomes" id="UP000008068"/>
    </source>
</evidence>
<name>G0NMY5_CAEBE</name>
<accession>G0NMY5</accession>
<feature type="domain" description="DUF7592" evidence="4">
    <location>
        <begin position="147"/>
        <end position="231"/>
    </location>
</feature>
<evidence type="ECO:0000259" key="2">
    <source>
        <dbReference type="Pfam" id="PF02408"/>
    </source>
</evidence>
<organism evidence="6">
    <name type="scientific">Caenorhabditis brenneri</name>
    <name type="common">Nematode worm</name>
    <dbReference type="NCBI Taxonomy" id="135651"/>
    <lineage>
        <taxon>Eukaryota</taxon>
        <taxon>Metazoa</taxon>
        <taxon>Ecdysozoa</taxon>
        <taxon>Nematoda</taxon>
        <taxon>Chromadorea</taxon>
        <taxon>Rhabditida</taxon>
        <taxon>Rhabditina</taxon>
        <taxon>Rhabditomorpha</taxon>
        <taxon>Rhabditoidea</taxon>
        <taxon>Rhabditidae</taxon>
        <taxon>Peloderinae</taxon>
        <taxon>Caenorhabditis</taxon>
    </lineage>
</organism>
<protein>
    <submittedName>
        <fullName evidence="5">Uncharacterized protein</fullName>
    </submittedName>
</protein>
<dbReference type="Pfam" id="PF24511">
    <property type="entry name" value="DUF7591"/>
    <property type="match status" value="1"/>
</dbReference>
<keyword evidence="1" id="KW-0732">Signal</keyword>
<dbReference type="InterPro" id="IPR056013">
    <property type="entry name" value="DUF7591"/>
</dbReference>
<dbReference type="HOGENOM" id="CLU_025754_0_0_1"/>
<keyword evidence="6" id="KW-1185">Reference proteome</keyword>
<dbReference type="Pfam" id="PF02408">
    <property type="entry name" value="CUB_2"/>
    <property type="match status" value="1"/>
</dbReference>
<dbReference type="InterPro" id="IPR056014">
    <property type="entry name" value="DUF7592"/>
</dbReference>
<proteinExistence type="predicted"/>
<feature type="signal peptide" evidence="1">
    <location>
        <begin position="1"/>
        <end position="17"/>
    </location>
</feature>
<dbReference type="InParanoid" id="G0NMY5"/>
<dbReference type="PANTHER" id="PTHR47407:SF2">
    <property type="entry name" value="CUB-LIKE DOMAIN-CONTAINING PROTEIN-RELATED"/>
    <property type="match status" value="1"/>
</dbReference>